<dbReference type="GO" id="GO:0043565">
    <property type="term" value="F:sequence-specific DNA binding"/>
    <property type="evidence" value="ECO:0007669"/>
    <property type="project" value="InterPro"/>
</dbReference>
<evidence type="ECO:0000313" key="5">
    <source>
        <dbReference type="EMBL" id="SFR90594.1"/>
    </source>
</evidence>
<keyword evidence="2" id="KW-0238">DNA-binding</keyword>
<accession>A0A1I6KHE7</accession>
<evidence type="ECO:0000256" key="2">
    <source>
        <dbReference type="ARBA" id="ARBA00023125"/>
    </source>
</evidence>
<dbReference type="PANTHER" id="PTHR46796">
    <property type="entry name" value="HTH-TYPE TRANSCRIPTIONAL ACTIVATOR RHAS-RELATED"/>
    <property type="match status" value="1"/>
</dbReference>
<dbReference type="OrthoDB" id="7470293at2"/>
<dbReference type="AlphaFoldDB" id="A0A1I6KHE7"/>
<dbReference type="SUPFAM" id="SSF46689">
    <property type="entry name" value="Homeodomain-like"/>
    <property type="match status" value="2"/>
</dbReference>
<organism evidence="5 6">
    <name type="scientific">Sphingomonas jatrophae</name>
    <dbReference type="NCBI Taxonomy" id="1166337"/>
    <lineage>
        <taxon>Bacteria</taxon>
        <taxon>Pseudomonadati</taxon>
        <taxon>Pseudomonadota</taxon>
        <taxon>Alphaproteobacteria</taxon>
        <taxon>Sphingomonadales</taxon>
        <taxon>Sphingomonadaceae</taxon>
        <taxon>Sphingomonas</taxon>
    </lineage>
</organism>
<name>A0A1I6KHE7_9SPHN</name>
<dbReference type="PROSITE" id="PS01124">
    <property type="entry name" value="HTH_ARAC_FAMILY_2"/>
    <property type="match status" value="1"/>
</dbReference>
<dbReference type="STRING" id="1166337.SAMN05192580_1740"/>
<dbReference type="InterPro" id="IPR018060">
    <property type="entry name" value="HTH_AraC"/>
</dbReference>
<reference evidence="5 6" key="1">
    <citation type="submission" date="2016-10" db="EMBL/GenBank/DDBJ databases">
        <authorList>
            <person name="de Groot N.N."/>
        </authorList>
    </citation>
    <scope>NUCLEOTIDE SEQUENCE [LARGE SCALE GENOMIC DNA]</scope>
    <source>
        <strain evidence="5 6">S5-249</strain>
    </source>
</reference>
<dbReference type="InterPro" id="IPR018062">
    <property type="entry name" value="HTH_AraC-typ_CS"/>
</dbReference>
<evidence type="ECO:0000256" key="1">
    <source>
        <dbReference type="ARBA" id="ARBA00023015"/>
    </source>
</evidence>
<dbReference type="GO" id="GO:0003700">
    <property type="term" value="F:DNA-binding transcription factor activity"/>
    <property type="evidence" value="ECO:0007669"/>
    <property type="project" value="InterPro"/>
</dbReference>
<dbReference type="SMART" id="SM00342">
    <property type="entry name" value="HTH_ARAC"/>
    <property type="match status" value="1"/>
</dbReference>
<keyword evidence="1" id="KW-0805">Transcription regulation</keyword>
<feature type="domain" description="HTH araC/xylS-type" evidence="4">
    <location>
        <begin position="199"/>
        <end position="297"/>
    </location>
</feature>
<proteinExistence type="predicted"/>
<dbReference type="PANTHER" id="PTHR46796:SF6">
    <property type="entry name" value="ARAC SUBFAMILY"/>
    <property type="match status" value="1"/>
</dbReference>
<evidence type="ECO:0000256" key="3">
    <source>
        <dbReference type="ARBA" id="ARBA00023163"/>
    </source>
</evidence>
<keyword evidence="6" id="KW-1185">Reference proteome</keyword>
<sequence length="299" mass="31743">MSHLCCYRVAVIQTLPASGTSAAPPLWQVEALAEVATARIELRRYQLPRPSAMHELDPAPIFSAVEPRAGGARGIVRFEGAQPHPVGRLMLRPGGVPMHSRGDGGALTIMTCRFDPAFFARAVPQEDWDDARLRRCAAIESRGVGDAAARLLAELRTPGFAGALAIEALVQLLAVEIGRVFHPPAPQRVTGGLAGWQLRRIEARLADAAGDWPTTTELAALCGISRSHLSRAFAATTGTTLAAHGAALRIRQARALLTHTDLPLAAIAHRLGFATPSAFGAAFRRATGMTPAMLRRGGI</sequence>
<keyword evidence="3" id="KW-0804">Transcription</keyword>
<dbReference type="InterPro" id="IPR050204">
    <property type="entry name" value="AraC_XylS_family_regulators"/>
</dbReference>
<dbReference type="Pfam" id="PF12833">
    <property type="entry name" value="HTH_18"/>
    <property type="match status" value="1"/>
</dbReference>
<evidence type="ECO:0000259" key="4">
    <source>
        <dbReference type="PROSITE" id="PS01124"/>
    </source>
</evidence>
<protein>
    <submittedName>
        <fullName evidence="5">AraC family transcriptional regulator</fullName>
    </submittedName>
</protein>
<dbReference type="Proteomes" id="UP000198824">
    <property type="component" value="Unassembled WGS sequence"/>
</dbReference>
<gene>
    <name evidence="5" type="ORF">SAMN05192580_1740</name>
</gene>
<evidence type="ECO:0000313" key="6">
    <source>
        <dbReference type="Proteomes" id="UP000198824"/>
    </source>
</evidence>
<dbReference type="Gene3D" id="1.10.10.60">
    <property type="entry name" value="Homeodomain-like"/>
    <property type="match status" value="2"/>
</dbReference>
<dbReference type="EMBL" id="FOZG01000001">
    <property type="protein sequence ID" value="SFR90594.1"/>
    <property type="molecule type" value="Genomic_DNA"/>
</dbReference>
<dbReference type="InterPro" id="IPR009057">
    <property type="entry name" value="Homeodomain-like_sf"/>
</dbReference>
<dbReference type="PROSITE" id="PS00041">
    <property type="entry name" value="HTH_ARAC_FAMILY_1"/>
    <property type="match status" value="1"/>
</dbReference>